<dbReference type="STRING" id="1781255.BH720_23705"/>
<evidence type="ECO:0000256" key="10">
    <source>
        <dbReference type="ARBA" id="ARBA00022989"/>
    </source>
</evidence>
<dbReference type="Gene3D" id="3.30.70.1230">
    <property type="entry name" value="Nucleotide cyclase"/>
    <property type="match status" value="1"/>
</dbReference>
<evidence type="ECO:0000256" key="5">
    <source>
        <dbReference type="ARBA" id="ARBA00022692"/>
    </source>
</evidence>
<dbReference type="InterPro" id="IPR050401">
    <property type="entry name" value="Cyclic_nucleotide_synthase"/>
</dbReference>
<protein>
    <recommendedName>
        <fullName evidence="4">Adenylate cyclase</fullName>
        <ecNumber evidence="3">4.6.1.1</ecNumber>
    </recommendedName>
    <alternativeName>
        <fullName evidence="14">ATP pyrophosphate-lyase</fullName>
    </alternativeName>
    <alternativeName>
        <fullName evidence="15">Adenylyl cyclase</fullName>
    </alternativeName>
</protein>
<feature type="transmembrane region" description="Helical" evidence="18">
    <location>
        <begin position="163"/>
        <end position="187"/>
    </location>
</feature>
<evidence type="ECO:0000256" key="16">
    <source>
        <dbReference type="ARBA" id="ARBA00064436"/>
    </source>
</evidence>
<gene>
    <name evidence="20" type="ORF">BH720_23705</name>
</gene>
<comment type="caution">
    <text evidence="20">The sequence shown here is derived from an EMBL/GenBank/DDBJ whole genome shotgun (WGS) entry which is preliminary data.</text>
</comment>
<accession>A0A1E5QDE0</accession>
<evidence type="ECO:0000256" key="9">
    <source>
        <dbReference type="ARBA" id="ARBA00022842"/>
    </source>
</evidence>
<keyword evidence="5 18" id="KW-0812">Transmembrane</keyword>
<evidence type="ECO:0000256" key="3">
    <source>
        <dbReference type="ARBA" id="ARBA00012201"/>
    </source>
</evidence>
<keyword evidence="7" id="KW-0547">Nucleotide-binding</keyword>
<evidence type="ECO:0000256" key="1">
    <source>
        <dbReference type="ARBA" id="ARBA00001593"/>
    </source>
</evidence>
<feature type="domain" description="Guanylate cyclase" evidence="19">
    <location>
        <begin position="290"/>
        <end position="417"/>
    </location>
</feature>
<evidence type="ECO:0000256" key="4">
    <source>
        <dbReference type="ARBA" id="ARBA00021420"/>
    </source>
</evidence>
<comment type="subcellular location">
    <subcellularLocation>
        <location evidence="2">Membrane</location>
    </subcellularLocation>
</comment>
<keyword evidence="6" id="KW-0479">Metal-binding</keyword>
<feature type="transmembrane region" description="Helical" evidence="18">
    <location>
        <begin position="20"/>
        <end position="40"/>
    </location>
</feature>
<evidence type="ECO:0000256" key="17">
    <source>
        <dbReference type="RuleBase" id="RU000405"/>
    </source>
</evidence>
<dbReference type="GO" id="GO:0005886">
    <property type="term" value="C:plasma membrane"/>
    <property type="evidence" value="ECO:0007669"/>
    <property type="project" value="UniProtKB-ARBA"/>
</dbReference>
<evidence type="ECO:0000313" key="20">
    <source>
        <dbReference type="EMBL" id="OEJ72678.1"/>
    </source>
</evidence>
<dbReference type="GO" id="GO:0035556">
    <property type="term" value="P:intracellular signal transduction"/>
    <property type="evidence" value="ECO:0007669"/>
    <property type="project" value="InterPro"/>
</dbReference>
<evidence type="ECO:0000256" key="2">
    <source>
        <dbReference type="ARBA" id="ARBA00004370"/>
    </source>
</evidence>
<comment type="catalytic activity">
    <reaction evidence="1">
        <text>ATP = 3',5'-cyclic AMP + diphosphate</text>
        <dbReference type="Rhea" id="RHEA:15389"/>
        <dbReference type="ChEBI" id="CHEBI:30616"/>
        <dbReference type="ChEBI" id="CHEBI:33019"/>
        <dbReference type="ChEBI" id="CHEBI:58165"/>
        <dbReference type="EC" id="4.6.1.1"/>
    </reaction>
</comment>
<evidence type="ECO:0000259" key="19">
    <source>
        <dbReference type="PROSITE" id="PS50125"/>
    </source>
</evidence>
<proteinExistence type="inferred from homology"/>
<dbReference type="PANTHER" id="PTHR11920:SF335">
    <property type="entry name" value="GUANYLATE CYCLASE"/>
    <property type="match status" value="1"/>
</dbReference>
<reference evidence="20" key="1">
    <citation type="submission" date="2016-09" db="EMBL/GenBank/DDBJ databases">
        <title>Draft genome of thermotolerant cyanobacterium Desertifilum sp. strain IPPAS B-1220.</title>
        <authorList>
            <person name="Sinetova M.A."/>
            <person name="Bolakhan K."/>
            <person name="Zayadan B.K."/>
            <person name="Mironov K.S."/>
            <person name="Ustinova V."/>
            <person name="Kupriyanova E.V."/>
            <person name="Sidorov R.A."/>
            <person name="Skrypnik A.N."/>
            <person name="Gogoleva N.E."/>
            <person name="Gogolev Y.V."/>
            <person name="Los D.A."/>
        </authorList>
    </citation>
    <scope>NUCLEOTIDE SEQUENCE [LARGE SCALE GENOMIC DNA]</scope>
    <source>
        <strain evidence="20">IPPAS B-1220</strain>
    </source>
</reference>
<dbReference type="InterPro" id="IPR001054">
    <property type="entry name" value="A/G_cyclase"/>
</dbReference>
<dbReference type="GO" id="GO:0005524">
    <property type="term" value="F:ATP binding"/>
    <property type="evidence" value="ECO:0007669"/>
    <property type="project" value="UniProtKB-KW"/>
</dbReference>
<comment type="similarity">
    <text evidence="17">Belongs to the adenylyl cyclase class-4/guanylyl cyclase family.</text>
</comment>
<evidence type="ECO:0000256" key="14">
    <source>
        <dbReference type="ARBA" id="ARBA00032597"/>
    </source>
</evidence>
<evidence type="ECO:0000256" key="15">
    <source>
        <dbReference type="ARBA" id="ARBA00032637"/>
    </source>
</evidence>
<dbReference type="GO" id="GO:0006171">
    <property type="term" value="P:cAMP biosynthetic process"/>
    <property type="evidence" value="ECO:0007669"/>
    <property type="project" value="UniProtKB-KW"/>
</dbReference>
<evidence type="ECO:0000256" key="8">
    <source>
        <dbReference type="ARBA" id="ARBA00022840"/>
    </source>
</evidence>
<dbReference type="GO" id="GO:0004016">
    <property type="term" value="F:adenylate cyclase activity"/>
    <property type="evidence" value="ECO:0007669"/>
    <property type="project" value="UniProtKB-EC"/>
</dbReference>
<dbReference type="InterPro" id="IPR018297">
    <property type="entry name" value="A/G_cyclase_CS"/>
</dbReference>
<dbReference type="AlphaFoldDB" id="A0A1E5QDE0"/>
<dbReference type="EMBL" id="MJGC01000119">
    <property type="protein sequence ID" value="OEJ72678.1"/>
    <property type="molecule type" value="Genomic_DNA"/>
</dbReference>
<dbReference type="InterPro" id="IPR029787">
    <property type="entry name" value="Nucleotide_cyclase"/>
</dbReference>
<evidence type="ECO:0000256" key="7">
    <source>
        <dbReference type="ARBA" id="ARBA00022741"/>
    </source>
</evidence>
<evidence type="ECO:0000256" key="6">
    <source>
        <dbReference type="ARBA" id="ARBA00022723"/>
    </source>
</evidence>
<dbReference type="OrthoDB" id="456159at2"/>
<dbReference type="Pfam" id="PF00211">
    <property type="entry name" value="Guanylate_cyc"/>
    <property type="match status" value="1"/>
</dbReference>
<keyword evidence="12 18" id="KW-0472">Membrane</keyword>
<keyword evidence="9" id="KW-0460">Magnesium</keyword>
<dbReference type="PROSITE" id="PS50125">
    <property type="entry name" value="GUANYLATE_CYCLASE_2"/>
    <property type="match status" value="1"/>
</dbReference>
<dbReference type="PROSITE" id="PS00452">
    <property type="entry name" value="GUANYLATE_CYCLASE_1"/>
    <property type="match status" value="1"/>
</dbReference>
<name>A0A1E5QDE0_9CYAN</name>
<keyword evidence="13 17" id="KW-0456">Lyase</keyword>
<evidence type="ECO:0000256" key="18">
    <source>
        <dbReference type="SAM" id="Phobius"/>
    </source>
</evidence>
<evidence type="ECO:0000256" key="13">
    <source>
        <dbReference type="ARBA" id="ARBA00023239"/>
    </source>
</evidence>
<dbReference type="SMART" id="SM00044">
    <property type="entry name" value="CYCc"/>
    <property type="match status" value="1"/>
</dbReference>
<organism evidence="20">
    <name type="scientific">Desertifilum tharense IPPAS B-1220</name>
    <dbReference type="NCBI Taxonomy" id="1781255"/>
    <lineage>
        <taxon>Bacteria</taxon>
        <taxon>Bacillati</taxon>
        <taxon>Cyanobacteriota</taxon>
        <taxon>Cyanophyceae</taxon>
        <taxon>Desertifilales</taxon>
        <taxon>Desertifilaceae</taxon>
        <taxon>Desertifilum</taxon>
    </lineage>
</organism>
<sequence>MNKLPKFRNLLISRLSRQLALWIFASIISIEAIILVPSYARRERELLAKTESIAQILVESIIALKQQNISEEMLLQQIEQLKDRTEIVGIAIYGGNYRLVMVVGEPPTIAIADLPNQDIVRFREGDRYDIAWSAMVLNQPYTLVVRNDIRPVYRELYAFTGRIFILVIIISVFVTGVMMLVLVKAVIYPILSLRNDLIAAGESLDRENKMTQFYAVSSRHNNELDDVMAAFNQTFERVNREIQQRQQAEAVLRLEQEKSEKLLLNILPEMIAIQLKQGQNKIAKGFTEATILFADIVGFTPLSARYSPEVLVELLNDIFSEFDQLTEQHGLEKIKTIGDAYMVVGGIPNPRPDCAAAIANFALDMQVKIQQVSDRCGEPLKLRIGINTGPVVAGVIGTKKFSYDLWGDAVNTASRMESQGIPGSIQVTETTYKRLCDRYSLVQRGSIPIKGKGMMTTYLLIGKKPTHDL</sequence>
<evidence type="ECO:0000256" key="11">
    <source>
        <dbReference type="ARBA" id="ARBA00022998"/>
    </source>
</evidence>
<comment type="subunit">
    <text evidence="16">Homodimer. Can also exist as monomer.</text>
</comment>
<keyword evidence="11" id="KW-0115">cAMP biosynthesis</keyword>
<evidence type="ECO:0000256" key="12">
    <source>
        <dbReference type="ARBA" id="ARBA00023136"/>
    </source>
</evidence>
<dbReference type="FunFam" id="3.30.70.1230:FF:000033">
    <property type="entry name" value="Adenylate cyclase"/>
    <property type="match status" value="1"/>
</dbReference>
<dbReference type="SUPFAM" id="SSF55073">
    <property type="entry name" value="Nucleotide cyclase"/>
    <property type="match status" value="1"/>
</dbReference>
<dbReference type="RefSeq" id="WP_069969705.1">
    <property type="nucleotide sequence ID" value="NZ_CM124774.1"/>
</dbReference>
<dbReference type="PANTHER" id="PTHR11920">
    <property type="entry name" value="GUANYLYL CYCLASE"/>
    <property type="match status" value="1"/>
</dbReference>
<keyword evidence="10 18" id="KW-1133">Transmembrane helix</keyword>
<dbReference type="EC" id="4.6.1.1" evidence="3"/>
<keyword evidence="8" id="KW-0067">ATP-binding</keyword>
<dbReference type="CDD" id="cd07302">
    <property type="entry name" value="CHD"/>
    <property type="match status" value="1"/>
</dbReference>
<dbReference type="GO" id="GO:0046872">
    <property type="term" value="F:metal ion binding"/>
    <property type="evidence" value="ECO:0007669"/>
    <property type="project" value="UniProtKB-KW"/>
</dbReference>